<accession>A0A1M6BZ79</accession>
<dbReference type="InterPro" id="IPR024747">
    <property type="entry name" value="Pyridox_Oxase-rel"/>
</dbReference>
<sequence length="150" mass="17203">MIRNLSIEDCLAIIESNYIGHLAYVFGENPIVIPITYFYSKTEKFIICYSSAGQKIDAMRKNNLVSLSIDEIDSVNQWRSVQVEGVFEELEGPDAKFYLHEFTQGIIQIMADKERKNVEFISQFSSKLEADGIPIVFRINNLEISGKQRQ</sequence>
<organism evidence="1 2">
    <name type="scientific">Algibacter luteus</name>
    <dbReference type="NCBI Taxonomy" id="1178825"/>
    <lineage>
        <taxon>Bacteria</taxon>
        <taxon>Pseudomonadati</taxon>
        <taxon>Bacteroidota</taxon>
        <taxon>Flavobacteriia</taxon>
        <taxon>Flavobacteriales</taxon>
        <taxon>Flavobacteriaceae</taxon>
        <taxon>Algibacter</taxon>
    </lineage>
</organism>
<dbReference type="InterPro" id="IPR012349">
    <property type="entry name" value="Split_barrel_FMN-bd"/>
</dbReference>
<evidence type="ECO:0008006" key="3">
    <source>
        <dbReference type="Google" id="ProtNLM"/>
    </source>
</evidence>
<dbReference type="Pfam" id="PF12900">
    <property type="entry name" value="Pyridox_ox_2"/>
    <property type="match status" value="1"/>
</dbReference>
<keyword evidence="2" id="KW-1185">Reference proteome</keyword>
<dbReference type="RefSeq" id="WP_019387601.1">
    <property type="nucleotide sequence ID" value="NZ_ALIH01000006.1"/>
</dbReference>
<dbReference type="SUPFAM" id="SSF50475">
    <property type="entry name" value="FMN-binding split barrel"/>
    <property type="match status" value="1"/>
</dbReference>
<dbReference type="Proteomes" id="UP000184396">
    <property type="component" value="Unassembled WGS sequence"/>
</dbReference>
<protein>
    <recommendedName>
        <fullName evidence="3">Flavin mononucleotide-binding protein</fullName>
    </recommendedName>
</protein>
<dbReference type="STRING" id="1178825.SAMN05216261_0984"/>
<reference evidence="1 2" key="1">
    <citation type="submission" date="2016-11" db="EMBL/GenBank/DDBJ databases">
        <authorList>
            <person name="Jaros S."/>
            <person name="Januszkiewicz K."/>
            <person name="Wedrychowicz H."/>
        </authorList>
    </citation>
    <scope>NUCLEOTIDE SEQUENCE [LARGE SCALE GENOMIC DNA]</scope>
    <source>
        <strain evidence="1 2">CGMCC 1.12213</strain>
    </source>
</reference>
<evidence type="ECO:0000313" key="2">
    <source>
        <dbReference type="Proteomes" id="UP000184396"/>
    </source>
</evidence>
<proteinExistence type="predicted"/>
<dbReference type="Gene3D" id="2.30.110.10">
    <property type="entry name" value="Electron Transport, Fmn-binding Protein, Chain A"/>
    <property type="match status" value="1"/>
</dbReference>
<dbReference type="AlphaFoldDB" id="A0A1M6BZ79"/>
<gene>
    <name evidence="1" type="ORF">SAMN05216261_0984</name>
</gene>
<dbReference type="EMBL" id="FQYK01000002">
    <property type="protein sequence ID" value="SHI54109.1"/>
    <property type="molecule type" value="Genomic_DNA"/>
</dbReference>
<evidence type="ECO:0000313" key="1">
    <source>
        <dbReference type="EMBL" id="SHI54109.1"/>
    </source>
</evidence>
<dbReference type="eggNOG" id="COG3467">
    <property type="taxonomic scope" value="Bacteria"/>
</dbReference>
<name>A0A1M6BZ79_9FLAO</name>
<dbReference type="OrthoDB" id="9794935at2"/>